<feature type="non-terminal residue" evidence="1">
    <location>
        <position position="1"/>
    </location>
</feature>
<evidence type="ECO:0000313" key="2">
    <source>
        <dbReference type="Proteomes" id="UP000626109"/>
    </source>
</evidence>
<comment type="caution">
    <text evidence="1">The sequence shown here is derived from an EMBL/GenBank/DDBJ whole genome shotgun (WGS) entry which is preliminary data.</text>
</comment>
<dbReference type="Proteomes" id="UP000626109">
    <property type="component" value="Unassembled WGS sequence"/>
</dbReference>
<reference evidence="1" key="1">
    <citation type="submission" date="2021-02" db="EMBL/GenBank/DDBJ databases">
        <authorList>
            <person name="Dougan E. K."/>
            <person name="Rhodes N."/>
            <person name="Thang M."/>
            <person name="Chan C."/>
        </authorList>
    </citation>
    <scope>NUCLEOTIDE SEQUENCE</scope>
</reference>
<name>A0A813LZ79_POLGL</name>
<organism evidence="1 2">
    <name type="scientific">Polarella glacialis</name>
    <name type="common">Dinoflagellate</name>
    <dbReference type="NCBI Taxonomy" id="89957"/>
    <lineage>
        <taxon>Eukaryota</taxon>
        <taxon>Sar</taxon>
        <taxon>Alveolata</taxon>
        <taxon>Dinophyceae</taxon>
        <taxon>Suessiales</taxon>
        <taxon>Suessiaceae</taxon>
        <taxon>Polarella</taxon>
    </lineage>
</organism>
<accession>A0A813LZ79</accession>
<proteinExistence type="predicted"/>
<dbReference type="AlphaFoldDB" id="A0A813LZ79"/>
<sequence>AMQPGPIAWDSIHAHHNPFTGSFHSPPGSGLLGWSSFEGEDQLRGASSPARLFPSLAELASKPREISSQECFNPFQFLCSFCCPASADRDKEVVVK</sequence>
<evidence type="ECO:0000313" key="1">
    <source>
        <dbReference type="EMBL" id="CAE8739064.1"/>
    </source>
</evidence>
<dbReference type="EMBL" id="CAJNNW010037053">
    <property type="protein sequence ID" value="CAE8739064.1"/>
    <property type="molecule type" value="Genomic_DNA"/>
</dbReference>
<protein>
    <submittedName>
        <fullName evidence="1">Uncharacterized protein</fullName>
    </submittedName>
</protein>
<gene>
    <name evidence="1" type="ORF">PGLA2088_LOCUS49459</name>
</gene>